<keyword evidence="4" id="KW-1185">Reference proteome</keyword>
<evidence type="ECO:0000313" key="3">
    <source>
        <dbReference type="EMBL" id="CAK7270008.1"/>
    </source>
</evidence>
<proteinExistence type="predicted"/>
<organism evidence="3 4">
    <name type="scientific">Sporothrix epigloea</name>
    <dbReference type="NCBI Taxonomy" id="1892477"/>
    <lineage>
        <taxon>Eukaryota</taxon>
        <taxon>Fungi</taxon>
        <taxon>Dikarya</taxon>
        <taxon>Ascomycota</taxon>
        <taxon>Pezizomycotina</taxon>
        <taxon>Sordariomycetes</taxon>
        <taxon>Sordariomycetidae</taxon>
        <taxon>Ophiostomatales</taxon>
        <taxon>Ophiostomataceae</taxon>
        <taxon>Sporothrix</taxon>
    </lineage>
</organism>
<comment type="caution">
    <text evidence="3">The sequence shown here is derived from an EMBL/GenBank/DDBJ whole genome shotgun (WGS) entry which is preliminary data.</text>
</comment>
<feature type="region of interest" description="Disordered" evidence="1">
    <location>
        <begin position="204"/>
        <end position="269"/>
    </location>
</feature>
<accession>A0ABP0DNZ8</accession>
<evidence type="ECO:0000313" key="4">
    <source>
        <dbReference type="Proteomes" id="UP001642502"/>
    </source>
</evidence>
<evidence type="ECO:0000259" key="2">
    <source>
        <dbReference type="Pfam" id="PF12776"/>
    </source>
</evidence>
<feature type="domain" description="Myb/SANT-like" evidence="2">
    <location>
        <begin position="22"/>
        <end position="118"/>
    </location>
</feature>
<sequence length="405" mass="45743">MPNQELNMSSQTQQPVNQRGWRWTHEQQLLLVTCLAKLRRDGHLKVGQSSGIQVTLRRIQPLFKSKWPDLVWDESSFYNRFKEIRLVWKAFEDLHAQPGVRYDDKTGRLHTTEENWKDLLARHNTGGPKLKRKGLAVGANVTMATYAYIYNDEAAGGCPTRVQPAIKTSNSPAPRQAAAAASIPVDKRLPTVFGVEDLDSYMTADQRLPLASPSPSYEEVEDEVEDGDEEEEEEEEEEDETEGSIDSLSDGVFAVPPLERRRGRRERSPSNVLFPLDALPRASSSALRRELSTDSDSDCTSAKRVKMSEKDDAQTKEIMGLFRAALEKVTKRPRVVTIKSVEETVEADTIIDAVQECCELLSGREDDLLIKACRWLKNEPRGAAVFKALPKKEFKIRFLEKQLQG</sequence>
<dbReference type="EMBL" id="CAWUON010000054">
    <property type="protein sequence ID" value="CAK7270008.1"/>
    <property type="molecule type" value="Genomic_DNA"/>
</dbReference>
<evidence type="ECO:0000256" key="1">
    <source>
        <dbReference type="SAM" id="MobiDB-lite"/>
    </source>
</evidence>
<dbReference type="Proteomes" id="UP001642502">
    <property type="component" value="Unassembled WGS sequence"/>
</dbReference>
<dbReference type="Pfam" id="PF12776">
    <property type="entry name" value="Myb_DNA-bind_3"/>
    <property type="match status" value="1"/>
</dbReference>
<gene>
    <name evidence="3" type="ORF">SEPCBS119000_003864</name>
</gene>
<name>A0ABP0DNZ8_9PEZI</name>
<feature type="compositionally biased region" description="Acidic residues" evidence="1">
    <location>
        <begin position="218"/>
        <end position="243"/>
    </location>
</feature>
<reference evidence="3 4" key="1">
    <citation type="submission" date="2024-01" db="EMBL/GenBank/DDBJ databases">
        <authorList>
            <person name="Allen C."/>
            <person name="Tagirdzhanova G."/>
        </authorList>
    </citation>
    <scope>NUCLEOTIDE SEQUENCE [LARGE SCALE GENOMIC DNA]</scope>
    <source>
        <strain evidence="3 4">CBS 119000</strain>
    </source>
</reference>
<protein>
    <recommendedName>
        <fullName evidence="2">Myb/SANT-like domain-containing protein</fullName>
    </recommendedName>
</protein>
<dbReference type="InterPro" id="IPR024752">
    <property type="entry name" value="Myb/SANT-like_dom"/>
</dbReference>